<dbReference type="Pfam" id="PF22754">
    <property type="entry name" value="bHLH-TF_ACT-like_plant"/>
    <property type="match status" value="1"/>
</dbReference>
<feature type="chain" id="PRO_5014140175" evidence="8">
    <location>
        <begin position="27"/>
        <end position="616"/>
    </location>
</feature>
<sequence length="616" mass="67747">MSSPSSLQWLSLVGTIWLQTLNGANSDFPVYSSQLKQLLSISQIQLNNLAFASDAGKLFGWVSGFAATFLPLRLVLLVGAIFSLIGYGFQFLFLANKISHLSYWQVFLLTALAGNGICWINTVCYLICIRNFSSDSRIVFGISTSYAGLSPKVYTALTDAIFRPEHDHKAKEYLLLNAICPLLVASVAAPLLKANEIRKEGSSNGSFLVMFVITLATVACSVLGSIGSVSSGIWSKEHVISLCLLLLAPLLIPAFIKLREGIDNKKERRVHDLTIDEDGKEDAMVVFELKGEEEEKVETGFLLMLRKIDFWLYFFSYMFGATLGMVFLNNLGQISESRGLSHTSSLVSLSSSFGFFGRLMPSLFDFFLSKRGFKVSRPGFMVIMMALIAGTFFFLLNTSNLILYVGTAIIGACSGAITSIAVSATPELFGSKNFAVNHNIVVMNIPIGSFLFGFLAAILYQRGGGGRRSMSCIGAECYSRSFIIWGSVCSLGTLLCTALYVRTRRVRKMAERWNQYFFCGEKPAEDHDPSSLVSVEAVERGFQVEVTMEKNHPDLLAFVLEAFEDLGLEVQEANASCTDKFDLNAVLSQNQNESVDAAMVKEKVLQAIENCLKGNH</sequence>
<feature type="transmembrane region" description="Helical" evidence="7">
    <location>
        <begin position="74"/>
        <end position="94"/>
    </location>
</feature>
<dbReference type="InterPro" id="IPR054502">
    <property type="entry name" value="bHLH-TF_ACT-like_plant"/>
</dbReference>
<accession>A0A2I0A4W6</accession>
<keyword evidence="8" id="KW-0732">Signal</keyword>
<feature type="transmembrane region" description="Helical" evidence="7">
    <location>
        <begin position="238"/>
        <end position="256"/>
    </location>
</feature>
<evidence type="ECO:0000313" key="13">
    <source>
        <dbReference type="Proteomes" id="UP000236161"/>
    </source>
</evidence>
<protein>
    <submittedName>
        <fullName evidence="12">Uncharacterized protein</fullName>
    </submittedName>
</protein>
<dbReference type="PANTHER" id="PTHR21576:SF11">
    <property type="entry name" value="MAJOR FACILITATOR SUPERFAMILY PROTEIN"/>
    <property type="match status" value="1"/>
</dbReference>
<feature type="domain" description="Plant bHLH transcription factor ACT-like" evidence="10">
    <location>
        <begin position="533"/>
        <end position="609"/>
    </location>
</feature>
<name>A0A2I0A4W6_9ASPA</name>
<dbReference type="Proteomes" id="UP000236161">
    <property type="component" value="Unassembled WGS sequence"/>
</dbReference>
<keyword evidence="6" id="KW-0539">Nucleus</keyword>
<evidence type="ECO:0000259" key="11">
    <source>
        <dbReference type="Pfam" id="PF23262"/>
    </source>
</evidence>
<feature type="transmembrane region" description="Helical" evidence="7">
    <location>
        <begin position="348"/>
        <end position="368"/>
    </location>
</feature>
<evidence type="ECO:0000256" key="2">
    <source>
        <dbReference type="ARBA" id="ARBA00004141"/>
    </source>
</evidence>
<evidence type="ECO:0000256" key="1">
    <source>
        <dbReference type="ARBA" id="ARBA00004123"/>
    </source>
</evidence>
<feature type="transmembrane region" description="Helical" evidence="7">
    <location>
        <begin position="441"/>
        <end position="462"/>
    </location>
</feature>
<gene>
    <name evidence="12" type="ORF">AXF42_Ash013788</name>
</gene>
<evidence type="ECO:0000313" key="12">
    <source>
        <dbReference type="EMBL" id="PKA50573.1"/>
    </source>
</evidence>
<feature type="transmembrane region" description="Helical" evidence="7">
    <location>
        <begin position="204"/>
        <end position="226"/>
    </location>
</feature>
<feature type="transmembrane region" description="Helical" evidence="7">
    <location>
        <begin position="106"/>
        <end position="132"/>
    </location>
</feature>
<evidence type="ECO:0000259" key="10">
    <source>
        <dbReference type="Pfam" id="PF22754"/>
    </source>
</evidence>
<evidence type="ECO:0000256" key="8">
    <source>
        <dbReference type="SAM" id="SignalP"/>
    </source>
</evidence>
<dbReference type="EMBL" id="KZ452023">
    <property type="protein sequence ID" value="PKA50573.1"/>
    <property type="molecule type" value="Genomic_DNA"/>
</dbReference>
<feature type="signal peptide" evidence="8">
    <location>
        <begin position="1"/>
        <end position="26"/>
    </location>
</feature>
<evidence type="ECO:0000256" key="4">
    <source>
        <dbReference type="ARBA" id="ARBA00022989"/>
    </source>
</evidence>
<dbReference type="PANTHER" id="PTHR21576">
    <property type="entry name" value="UNCHARACTERIZED NODULIN-LIKE PROTEIN"/>
    <property type="match status" value="1"/>
</dbReference>
<reference evidence="12 13" key="1">
    <citation type="journal article" date="2017" name="Nature">
        <title>The Apostasia genome and the evolution of orchids.</title>
        <authorList>
            <person name="Zhang G.Q."/>
            <person name="Liu K.W."/>
            <person name="Li Z."/>
            <person name="Lohaus R."/>
            <person name="Hsiao Y.Y."/>
            <person name="Niu S.C."/>
            <person name="Wang J.Y."/>
            <person name="Lin Y.C."/>
            <person name="Xu Q."/>
            <person name="Chen L.J."/>
            <person name="Yoshida K."/>
            <person name="Fujiwara S."/>
            <person name="Wang Z.W."/>
            <person name="Zhang Y.Q."/>
            <person name="Mitsuda N."/>
            <person name="Wang M."/>
            <person name="Liu G.H."/>
            <person name="Pecoraro L."/>
            <person name="Huang H.X."/>
            <person name="Xiao X.J."/>
            <person name="Lin M."/>
            <person name="Wu X.Y."/>
            <person name="Wu W.L."/>
            <person name="Chen Y.Y."/>
            <person name="Chang S.B."/>
            <person name="Sakamoto S."/>
            <person name="Ohme-Takagi M."/>
            <person name="Yagi M."/>
            <person name="Zeng S.J."/>
            <person name="Shen C.Y."/>
            <person name="Yeh C.M."/>
            <person name="Luo Y.B."/>
            <person name="Tsai W.C."/>
            <person name="Van de Peer Y."/>
            <person name="Liu Z.J."/>
        </authorList>
    </citation>
    <scope>NUCLEOTIDE SEQUENCE [LARGE SCALE GENOMIC DNA]</scope>
    <source>
        <strain evidence="13">cv. Shenzhen</strain>
        <tissue evidence="12">Stem</tissue>
    </source>
</reference>
<feature type="transmembrane region" description="Helical" evidence="7">
    <location>
        <begin position="310"/>
        <end position="328"/>
    </location>
</feature>
<evidence type="ECO:0000256" key="5">
    <source>
        <dbReference type="ARBA" id="ARBA00023136"/>
    </source>
</evidence>
<keyword evidence="3 7" id="KW-0812">Transmembrane</keyword>
<evidence type="ECO:0000256" key="3">
    <source>
        <dbReference type="ARBA" id="ARBA00022692"/>
    </source>
</evidence>
<evidence type="ECO:0000256" key="7">
    <source>
        <dbReference type="SAM" id="Phobius"/>
    </source>
</evidence>
<organism evidence="12 13">
    <name type="scientific">Apostasia shenzhenica</name>
    <dbReference type="NCBI Taxonomy" id="1088818"/>
    <lineage>
        <taxon>Eukaryota</taxon>
        <taxon>Viridiplantae</taxon>
        <taxon>Streptophyta</taxon>
        <taxon>Embryophyta</taxon>
        <taxon>Tracheophyta</taxon>
        <taxon>Spermatophyta</taxon>
        <taxon>Magnoliopsida</taxon>
        <taxon>Liliopsida</taxon>
        <taxon>Asparagales</taxon>
        <taxon>Orchidaceae</taxon>
        <taxon>Apostasioideae</taxon>
        <taxon>Apostasia</taxon>
    </lineage>
</organism>
<feature type="transmembrane region" description="Helical" evidence="7">
    <location>
        <begin position="402"/>
        <end position="429"/>
    </location>
</feature>
<dbReference type="InterPro" id="IPR056555">
    <property type="entry name" value="NFD4_C"/>
</dbReference>
<feature type="transmembrane region" description="Helical" evidence="7">
    <location>
        <begin position="482"/>
        <end position="501"/>
    </location>
</feature>
<keyword evidence="4 7" id="KW-1133">Transmembrane helix</keyword>
<feature type="transmembrane region" description="Helical" evidence="7">
    <location>
        <begin position="173"/>
        <end position="192"/>
    </location>
</feature>
<dbReference type="GO" id="GO:0016020">
    <property type="term" value="C:membrane"/>
    <property type="evidence" value="ECO:0007669"/>
    <property type="project" value="UniProtKB-SubCell"/>
</dbReference>
<feature type="domain" description="Nodulin-like" evidence="9">
    <location>
        <begin position="8"/>
        <end position="253"/>
    </location>
</feature>
<dbReference type="Gene3D" id="1.20.1250.20">
    <property type="entry name" value="MFS general substrate transporter like domains"/>
    <property type="match status" value="1"/>
</dbReference>
<feature type="domain" description="NFD4 C-terminal" evidence="11">
    <location>
        <begin position="298"/>
        <end position="506"/>
    </location>
</feature>
<dbReference type="SUPFAM" id="SSF103473">
    <property type="entry name" value="MFS general substrate transporter"/>
    <property type="match status" value="1"/>
</dbReference>
<evidence type="ECO:0000256" key="6">
    <source>
        <dbReference type="ARBA" id="ARBA00023242"/>
    </source>
</evidence>
<dbReference type="Pfam" id="PF06813">
    <property type="entry name" value="Nodulin-like"/>
    <property type="match status" value="1"/>
</dbReference>
<evidence type="ECO:0000259" key="9">
    <source>
        <dbReference type="Pfam" id="PF06813"/>
    </source>
</evidence>
<comment type="subcellular location">
    <subcellularLocation>
        <location evidence="2">Membrane</location>
        <topology evidence="2">Multi-pass membrane protein</topology>
    </subcellularLocation>
    <subcellularLocation>
        <location evidence="1">Nucleus</location>
    </subcellularLocation>
</comment>
<proteinExistence type="predicted"/>
<dbReference type="Pfam" id="PF23262">
    <property type="entry name" value="NFD4_C"/>
    <property type="match status" value="1"/>
</dbReference>
<keyword evidence="5 7" id="KW-0472">Membrane</keyword>
<feature type="transmembrane region" description="Helical" evidence="7">
    <location>
        <begin position="380"/>
        <end position="396"/>
    </location>
</feature>
<dbReference type="InterPro" id="IPR010658">
    <property type="entry name" value="Nodulin-like"/>
</dbReference>
<dbReference type="InterPro" id="IPR036259">
    <property type="entry name" value="MFS_trans_sf"/>
</dbReference>
<dbReference type="OrthoDB" id="410267at2759"/>
<dbReference type="AlphaFoldDB" id="A0A2I0A4W6"/>
<dbReference type="GO" id="GO:0005634">
    <property type="term" value="C:nucleus"/>
    <property type="evidence" value="ECO:0007669"/>
    <property type="project" value="UniProtKB-SubCell"/>
</dbReference>
<keyword evidence="13" id="KW-1185">Reference proteome</keyword>